<reference evidence="2" key="1">
    <citation type="journal article" date="2020" name="Stud. Mycol.">
        <title>101 Dothideomycetes genomes: a test case for predicting lifestyles and emergence of pathogens.</title>
        <authorList>
            <person name="Haridas S."/>
            <person name="Albert R."/>
            <person name="Binder M."/>
            <person name="Bloem J."/>
            <person name="Labutti K."/>
            <person name="Salamov A."/>
            <person name="Andreopoulos B."/>
            <person name="Baker S."/>
            <person name="Barry K."/>
            <person name="Bills G."/>
            <person name="Bluhm B."/>
            <person name="Cannon C."/>
            <person name="Castanera R."/>
            <person name="Culley D."/>
            <person name="Daum C."/>
            <person name="Ezra D."/>
            <person name="Gonzalez J."/>
            <person name="Henrissat B."/>
            <person name="Kuo A."/>
            <person name="Liang C."/>
            <person name="Lipzen A."/>
            <person name="Lutzoni F."/>
            <person name="Magnuson J."/>
            <person name="Mondo S."/>
            <person name="Nolan M."/>
            <person name="Ohm R."/>
            <person name="Pangilinan J."/>
            <person name="Park H.-J."/>
            <person name="Ramirez L."/>
            <person name="Alfaro M."/>
            <person name="Sun H."/>
            <person name="Tritt A."/>
            <person name="Yoshinaga Y."/>
            <person name="Zwiers L.-H."/>
            <person name="Turgeon B."/>
            <person name="Goodwin S."/>
            <person name="Spatafora J."/>
            <person name="Crous P."/>
            <person name="Grigoriev I."/>
        </authorList>
    </citation>
    <scope>NUCLEOTIDE SEQUENCE</scope>
    <source>
        <strain evidence="2">CBS 279.74</strain>
    </source>
</reference>
<sequence>MRFTAVLLAAFFQIWAFVAAVPIEDVFSHGPAIEMRRSSNVSSVVKDLNLTPATLVKPLSLPSATPVNDGIPSEVIQDPEMGNPIQSPPRELSLEELRDMDFNGTSISTDSEERAADKNCGFIVVSQGDVFPVYANFLTCHLYKDFITSVTINLGCTCVFFQYDDHGCIWKKPWVAWRGLVVSKNSRGRNLHGVKCKEGPL</sequence>
<keyword evidence="1" id="KW-0732">Signal</keyword>
<name>A0A6G1JWF4_9PLEO</name>
<dbReference type="EMBL" id="MU005782">
    <property type="protein sequence ID" value="KAF2704585.1"/>
    <property type="molecule type" value="Genomic_DNA"/>
</dbReference>
<dbReference type="AlphaFoldDB" id="A0A6G1JWF4"/>
<proteinExistence type="predicted"/>
<accession>A0A6G1JWF4</accession>
<keyword evidence="3" id="KW-1185">Reference proteome</keyword>
<feature type="chain" id="PRO_5026129452" evidence="1">
    <location>
        <begin position="21"/>
        <end position="201"/>
    </location>
</feature>
<evidence type="ECO:0000313" key="3">
    <source>
        <dbReference type="Proteomes" id="UP000799428"/>
    </source>
</evidence>
<organism evidence="2 3">
    <name type="scientific">Pleomassaria siparia CBS 279.74</name>
    <dbReference type="NCBI Taxonomy" id="1314801"/>
    <lineage>
        <taxon>Eukaryota</taxon>
        <taxon>Fungi</taxon>
        <taxon>Dikarya</taxon>
        <taxon>Ascomycota</taxon>
        <taxon>Pezizomycotina</taxon>
        <taxon>Dothideomycetes</taxon>
        <taxon>Pleosporomycetidae</taxon>
        <taxon>Pleosporales</taxon>
        <taxon>Pleomassariaceae</taxon>
        <taxon>Pleomassaria</taxon>
    </lineage>
</organism>
<feature type="signal peptide" evidence="1">
    <location>
        <begin position="1"/>
        <end position="20"/>
    </location>
</feature>
<protein>
    <submittedName>
        <fullName evidence="2">Uncharacterized protein</fullName>
    </submittedName>
</protein>
<gene>
    <name evidence="2" type="ORF">K504DRAFT_494837</name>
</gene>
<dbReference type="Proteomes" id="UP000799428">
    <property type="component" value="Unassembled WGS sequence"/>
</dbReference>
<evidence type="ECO:0000256" key="1">
    <source>
        <dbReference type="SAM" id="SignalP"/>
    </source>
</evidence>
<evidence type="ECO:0000313" key="2">
    <source>
        <dbReference type="EMBL" id="KAF2704585.1"/>
    </source>
</evidence>